<organism evidence="13 14">
    <name type="scientific">Hypericibacter terrae</name>
    <dbReference type="NCBI Taxonomy" id="2602015"/>
    <lineage>
        <taxon>Bacteria</taxon>
        <taxon>Pseudomonadati</taxon>
        <taxon>Pseudomonadota</taxon>
        <taxon>Alphaproteobacteria</taxon>
        <taxon>Rhodospirillales</taxon>
        <taxon>Dongiaceae</taxon>
        <taxon>Hypericibacter</taxon>
    </lineage>
</organism>
<evidence type="ECO:0000256" key="8">
    <source>
        <dbReference type="ARBA" id="ARBA00022801"/>
    </source>
</evidence>
<dbReference type="GO" id="GO:0004844">
    <property type="term" value="F:uracil DNA N-glycosylase activity"/>
    <property type="evidence" value="ECO:0007669"/>
    <property type="project" value="UniProtKB-EC"/>
</dbReference>
<evidence type="ECO:0000256" key="7">
    <source>
        <dbReference type="ARBA" id="ARBA00022763"/>
    </source>
</evidence>
<dbReference type="InterPro" id="IPR051536">
    <property type="entry name" value="UDG_Type-4/5"/>
</dbReference>
<accession>A0A5J6MGG3</accession>
<dbReference type="GO" id="GO:0046872">
    <property type="term" value="F:metal ion binding"/>
    <property type="evidence" value="ECO:0007669"/>
    <property type="project" value="UniProtKB-KW"/>
</dbReference>
<reference evidence="13 14" key="1">
    <citation type="submission" date="2019-08" db="EMBL/GenBank/DDBJ databases">
        <title>Hyperibacter terrae gen. nov., sp. nov. and Hyperibacter viscosus sp. nov., two new members in the family Rhodospirillaceae isolated from the rhizosphere of Hypericum perforatum.</title>
        <authorList>
            <person name="Noviana Z."/>
        </authorList>
    </citation>
    <scope>NUCLEOTIDE SEQUENCE [LARGE SCALE GENOMIC DNA]</scope>
    <source>
        <strain evidence="13 14">R5913</strain>
    </source>
</reference>
<dbReference type="Proteomes" id="UP000326202">
    <property type="component" value="Chromosome"/>
</dbReference>
<feature type="domain" description="Uracil-DNA glycosylase-like" evidence="12">
    <location>
        <begin position="128"/>
        <end position="280"/>
    </location>
</feature>
<sequence>MAQPSDMSDVSAAGLDPAEALALLAWQIEAGADEALDAAPIDRFALAAEPAPARRSAPAAEPAAPALMTAAVLPPPLATPAGPPPGAVTGDGNAYRAAQAAQSLEELRAALESFEGCPLKATATNLVFADGNPAARVMLVGEAPGGDEDRVGRPFVGVSGQLLDRMLAAVGLDRTQVYITNVIFWRPPGNRTPTPAEVAACLPFVERHIELVGPELLILVGNAAAKTLLLRNEGITRIRGKWFEYQSAGMSRPVPTLPIYHPAYLLRAPAQKRDAWRDLLQIRERLDHRP</sequence>
<dbReference type="CDD" id="cd10030">
    <property type="entry name" value="UDG-F4_TTUDGA_SPO1dp_like"/>
    <property type="match status" value="1"/>
</dbReference>
<evidence type="ECO:0000256" key="9">
    <source>
        <dbReference type="ARBA" id="ARBA00023004"/>
    </source>
</evidence>
<keyword evidence="9" id="KW-0408">Iron</keyword>
<dbReference type="EC" id="3.2.2.27" evidence="3"/>
<keyword evidence="14" id="KW-1185">Reference proteome</keyword>
<keyword evidence="7" id="KW-0227">DNA damage</keyword>
<evidence type="ECO:0000256" key="4">
    <source>
        <dbReference type="ARBA" id="ARBA00019403"/>
    </source>
</evidence>
<gene>
    <name evidence="13" type="ORF">FRZ44_08300</name>
</gene>
<evidence type="ECO:0000256" key="10">
    <source>
        <dbReference type="ARBA" id="ARBA00023014"/>
    </source>
</evidence>
<dbReference type="InterPro" id="IPR005273">
    <property type="entry name" value="Ura-DNA_glyco_family4"/>
</dbReference>
<keyword evidence="10" id="KW-0411">Iron-sulfur</keyword>
<keyword evidence="8" id="KW-0378">Hydrolase</keyword>
<name>A0A5J6MGG3_9PROT</name>
<evidence type="ECO:0000313" key="13">
    <source>
        <dbReference type="EMBL" id="QEX15545.1"/>
    </source>
</evidence>
<dbReference type="Gene3D" id="3.40.470.10">
    <property type="entry name" value="Uracil-DNA glycosylase-like domain"/>
    <property type="match status" value="1"/>
</dbReference>
<dbReference type="SMART" id="SM00986">
    <property type="entry name" value="UDG"/>
    <property type="match status" value="1"/>
</dbReference>
<dbReference type="InterPro" id="IPR036895">
    <property type="entry name" value="Uracil-DNA_glycosylase-like_sf"/>
</dbReference>
<protein>
    <recommendedName>
        <fullName evidence="4">Type-4 uracil-DNA glycosylase</fullName>
        <ecNumber evidence="3">3.2.2.27</ecNumber>
    </recommendedName>
</protein>
<keyword evidence="11" id="KW-0234">DNA repair</keyword>
<dbReference type="OrthoDB" id="5290748at2"/>
<evidence type="ECO:0000313" key="14">
    <source>
        <dbReference type="Proteomes" id="UP000326202"/>
    </source>
</evidence>
<evidence type="ECO:0000256" key="11">
    <source>
        <dbReference type="ARBA" id="ARBA00023204"/>
    </source>
</evidence>
<dbReference type="KEGG" id="htq:FRZ44_08300"/>
<dbReference type="AlphaFoldDB" id="A0A5J6MGG3"/>
<dbReference type="PANTHER" id="PTHR33693">
    <property type="entry name" value="TYPE-5 URACIL-DNA GLYCOSYLASE"/>
    <property type="match status" value="1"/>
</dbReference>
<dbReference type="GO" id="GO:0006281">
    <property type="term" value="P:DNA repair"/>
    <property type="evidence" value="ECO:0007669"/>
    <property type="project" value="UniProtKB-KW"/>
</dbReference>
<dbReference type="GO" id="GO:0051539">
    <property type="term" value="F:4 iron, 4 sulfur cluster binding"/>
    <property type="evidence" value="ECO:0007669"/>
    <property type="project" value="UniProtKB-KW"/>
</dbReference>
<comment type="catalytic activity">
    <reaction evidence="1">
        <text>Hydrolyzes single-stranded DNA or mismatched double-stranded DNA and polynucleotides, releasing free uracil.</text>
        <dbReference type="EC" id="3.2.2.27"/>
    </reaction>
</comment>
<proteinExistence type="inferred from homology"/>
<dbReference type="SUPFAM" id="SSF52141">
    <property type="entry name" value="Uracil-DNA glycosylase-like"/>
    <property type="match status" value="1"/>
</dbReference>
<comment type="similarity">
    <text evidence="2">Belongs to the uracil-DNA glycosylase (UDG) superfamily. Type 4 (UDGa) family.</text>
</comment>
<dbReference type="EMBL" id="CP042906">
    <property type="protein sequence ID" value="QEX15545.1"/>
    <property type="molecule type" value="Genomic_DNA"/>
</dbReference>
<evidence type="ECO:0000256" key="3">
    <source>
        <dbReference type="ARBA" id="ARBA00012030"/>
    </source>
</evidence>
<evidence type="ECO:0000256" key="6">
    <source>
        <dbReference type="ARBA" id="ARBA00022723"/>
    </source>
</evidence>
<evidence type="ECO:0000256" key="1">
    <source>
        <dbReference type="ARBA" id="ARBA00001400"/>
    </source>
</evidence>
<dbReference type="InterPro" id="IPR005122">
    <property type="entry name" value="Uracil-DNA_glycosylase-like"/>
</dbReference>
<dbReference type="SMART" id="SM00987">
    <property type="entry name" value="UreE_C"/>
    <property type="match status" value="1"/>
</dbReference>
<evidence type="ECO:0000259" key="12">
    <source>
        <dbReference type="SMART" id="SM00986"/>
    </source>
</evidence>
<evidence type="ECO:0000256" key="2">
    <source>
        <dbReference type="ARBA" id="ARBA00006521"/>
    </source>
</evidence>
<dbReference type="Pfam" id="PF03167">
    <property type="entry name" value="UDG"/>
    <property type="match status" value="1"/>
</dbReference>
<dbReference type="NCBIfam" id="TIGR00758">
    <property type="entry name" value="UDG_fam4"/>
    <property type="match status" value="1"/>
</dbReference>
<keyword evidence="5" id="KW-0004">4Fe-4S</keyword>
<dbReference type="PANTHER" id="PTHR33693:SF1">
    <property type="entry name" value="TYPE-4 URACIL-DNA GLYCOSYLASE"/>
    <property type="match status" value="1"/>
</dbReference>
<keyword evidence="6" id="KW-0479">Metal-binding</keyword>
<evidence type="ECO:0000256" key="5">
    <source>
        <dbReference type="ARBA" id="ARBA00022485"/>
    </source>
</evidence>